<dbReference type="SUPFAM" id="SSF56784">
    <property type="entry name" value="HAD-like"/>
    <property type="match status" value="1"/>
</dbReference>
<dbReference type="SFLD" id="SFLDG00002">
    <property type="entry name" value="C1.7:_P-type_atpase_like"/>
    <property type="match status" value="1"/>
</dbReference>
<dbReference type="GO" id="GO:0005524">
    <property type="term" value="F:ATP binding"/>
    <property type="evidence" value="ECO:0007669"/>
    <property type="project" value="UniProtKB-KW"/>
</dbReference>
<keyword evidence="3 20" id="KW-0813">Transport</keyword>
<dbReference type="InterPro" id="IPR004014">
    <property type="entry name" value="ATPase_P-typ_cation-transptr_N"/>
</dbReference>
<comment type="similarity">
    <text evidence="2 20">Belongs to the cation transport ATPase (P-type) (TC 3.A.3) family. Type IIC subfamily.</text>
</comment>
<gene>
    <name evidence="22" type="ORF">QE152_g15195</name>
</gene>
<evidence type="ECO:0000256" key="1">
    <source>
        <dbReference type="ARBA" id="ARBA00004651"/>
    </source>
</evidence>
<evidence type="ECO:0000256" key="20">
    <source>
        <dbReference type="RuleBase" id="RU362084"/>
    </source>
</evidence>
<evidence type="ECO:0000256" key="19">
    <source>
        <dbReference type="ARBA" id="ARBA00038795"/>
    </source>
</evidence>
<dbReference type="PROSITE" id="PS00154">
    <property type="entry name" value="ATPASE_E1_E2"/>
    <property type="match status" value="1"/>
</dbReference>
<dbReference type="GO" id="GO:0030007">
    <property type="term" value="P:intracellular potassium ion homeostasis"/>
    <property type="evidence" value="ECO:0007669"/>
    <property type="project" value="TreeGrafter"/>
</dbReference>
<dbReference type="SMART" id="SM00831">
    <property type="entry name" value="Cation_ATPase_N"/>
    <property type="match status" value="1"/>
</dbReference>
<dbReference type="InterPro" id="IPR059000">
    <property type="entry name" value="ATPase_P-type_domA"/>
</dbReference>
<dbReference type="InterPro" id="IPR044492">
    <property type="entry name" value="P_typ_ATPase_HD_dom"/>
</dbReference>
<feature type="transmembrane region" description="Helical" evidence="20">
    <location>
        <begin position="896"/>
        <end position="915"/>
    </location>
</feature>
<evidence type="ECO:0000256" key="13">
    <source>
        <dbReference type="ARBA" id="ARBA00022989"/>
    </source>
</evidence>
<dbReference type="Pfam" id="PF13246">
    <property type="entry name" value="Cation_ATPase"/>
    <property type="match status" value="1"/>
</dbReference>
<keyword evidence="10 20" id="KW-0067">ATP-binding</keyword>
<accession>A0AAW1LAR2</accession>
<dbReference type="GO" id="GO:0036376">
    <property type="term" value="P:sodium ion export across plasma membrane"/>
    <property type="evidence" value="ECO:0007669"/>
    <property type="project" value="TreeGrafter"/>
</dbReference>
<evidence type="ECO:0000256" key="16">
    <source>
        <dbReference type="ARBA" id="ARBA00023136"/>
    </source>
</evidence>
<evidence type="ECO:0000256" key="9">
    <source>
        <dbReference type="ARBA" id="ARBA00022741"/>
    </source>
</evidence>
<evidence type="ECO:0000256" key="4">
    <source>
        <dbReference type="ARBA" id="ARBA00022475"/>
    </source>
</evidence>
<keyword evidence="20" id="KW-0479">Metal-binding</keyword>
<name>A0AAW1LAR2_POPJA</name>
<proteinExistence type="inferred from homology"/>
<dbReference type="PANTHER" id="PTHR43294:SF13">
    <property type="entry name" value="SODIUM_POTASSIUM-TRANSPORTING ATPASE SUBUNIT ALPHA"/>
    <property type="match status" value="1"/>
</dbReference>
<evidence type="ECO:0000256" key="11">
    <source>
        <dbReference type="ARBA" id="ARBA00022958"/>
    </source>
</evidence>
<dbReference type="InterPro" id="IPR050510">
    <property type="entry name" value="Cation_transp_ATPase_P-type"/>
</dbReference>
<feature type="transmembrane region" description="Helical" evidence="20">
    <location>
        <begin position="125"/>
        <end position="142"/>
    </location>
</feature>
<feature type="transmembrane region" description="Helical" evidence="20">
    <location>
        <begin position="284"/>
        <end position="308"/>
    </location>
</feature>
<evidence type="ECO:0000256" key="2">
    <source>
        <dbReference type="ARBA" id="ARBA00006934"/>
    </source>
</evidence>
<dbReference type="InterPro" id="IPR001757">
    <property type="entry name" value="P_typ_ATPase"/>
</dbReference>
<evidence type="ECO:0000256" key="18">
    <source>
        <dbReference type="ARBA" id="ARBA00037422"/>
    </source>
</evidence>
<dbReference type="AlphaFoldDB" id="A0AAW1LAR2"/>
<dbReference type="FunFam" id="2.70.150.10:FF:000003">
    <property type="entry name" value="Sodium/potassium-transporting ATPase subunit alpha"/>
    <property type="match status" value="1"/>
</dbReference>
<keyword evidence="4" id="KW-1003">Cell membrane</keyword>
<dbReference type="GO" id="GO:0006883">
    <property type="term" value="P:intracellular sodium ion homeostasis"/>
    <property type="evidence" value="ECO:0007669"/>
    <property type="project" value="TreeGrafter"/>
</dbReference>
<dbReference type="FunFam" id="1.20.1110.10:FF:000038">
    <property type="entry name" value="Sodium/potassium-transporting ATPase subunit alpha"/>
    <property type="match status" value="1"/>
</dbReference>
<dbReference type="FunFam" id="3.40.50.1000:FF:000001">
    <property type="entry name" value="Phospholipid-transporting ATPase IC"/>
    <property type="match status" value="1"/>
</dbReference>
<dbReference type="GO" id="GO:0016887">
    <property type="term" value="F:ATP hydrolysis activity"/>
    <property type="evidence" value="ECO:0007669"/>
    <property type="project" value="InterPro"/>
</dbReference>
<comment type="function">
    <text evidence="18">This is the catalytic component of the active enzyme, which catalyzes the hydrolysis of ATP coupled with the exchange of sodium and potassium ions across the plasma membrane. This action creates the electrochemical gradient of sodium and potassium ions, providing the energy for active transport of various nutrients.</text>
</comment>
<dbReference type="PRINTS" id="PR00121">
    <property type="entry name" value="NAKATPASE"/>
</dbReference>
<evidence type="ECO:0000259" key="21">
    <source>
        <dbReference type="SMART" id="SM00831"/>
    </source>
</evidence>
<dbReference type="Gene3D" id="3.40.50.1000">
    <property type="entry name" value="HAD superfamily/HAD-like"/>
    <property type="match status" value="1"/>
</dbReference>
<dbReference type="InterPro" id="IPR006068">
    <property type="entry name" value="ATPase_P-typ_cation-transptr_C"/>
</dbReference>
<comment type="caution">
    <text evidence="20">Lacks conserved residue(s) required for the propagation of feature annotation.</text>
</comment>
<feature type="transmembrane region" description="Helical" evidence="20">
    <location>
        <begin position="935"/>
        <end position="955"/>
    </location>
</feature>
<evidence type="ECO:0000256" key="5">
    <source>
        <dbReference type="ARBA" id="ARBA00022538"/>
    </source>
</evidence>
<dbReference type="Pfam" id="PF00690">
    <property type="entry name" value="Cation_ATPase_N"/>
    <property type="match status" value="1"/>
</dbReference>
<dbReference type="NCBIfam" id="TIGR01106">
    <property type="entry name" value="ATPase-IIC_X-K"/>
    <property type="match status" value="1"/>
</dbReference>
<comment type="subcellular location">
    <subcellularLocation>
        <location evidence="1 20">Cell membrane</location>
        <topology evidence="1 20">Multi-pass membrane protein</topology>
    </subcellularLocation>
</comment>
<keyword evidence="7" id="KW-0740">Sodium/potassium transport</keyword>
<dbReference type="InterPro" id="IPR018303">
    <property type="entry name" value="ATPase_P-typ_P_site"/>
</dbReference>
<dbReference type="GO" id="GO:1990573">
    <property type="term" value="P:potassium ion import across plasma membrane"/>
    <property type="evidence" value="ECO:0007669"/>
    <property type="project" value="TreeGrafter"/>
</dbReference>
<keyword evidence="11 20" id="KW-0630">Potassium</keyword>
<dbReference type="InterPro" id="IPR036412">
    <property type="entry name" value="HAD-like_sf"/>
</dbReference>
<dbReference type="GO" id="GO:1902600">
    <property type="term" value="P:proton transmembrane transport"/>
    <property type="evidence" value="ECO:0007669"/>
    <property type="project" value="TreeGrafter"/>
</dbReference>
<dbReference type="FunFam" id="3.40.50.1000:FF:000083">
    <property type="entry name" value="Sodium/potassium-transporting ATPase subunit alpha"/>
    <property type="match status" value="1"/>
</dbReference>
<dbReference type="Pfam" id="PF00689">
    <property type="entry name" value="Cation_ATPase_C"/>
    <property type="match status" value="1"/>
</dbReference>
<keyword evidence="8 20" id="KW-0812">Transmembrane</keyword>
<dbReference type="GO" id="GO:0005886">
    <property type="term" value="C:plasma membrane"/>
    <property type="evidence" value="ECO:0007669"/>
    <property type="project" value="UniProtKB-SubCell"/>
</dbReference>
<dbReference type="InterPro" id="IPR008250">
    <property type="entry name" value="ATPase_P-typ_transduc_dom_A_sf"/>
</dbReference>
<dbReference type="SUPFAM" id="SSF81660">
    <property type="entry name" value="Metal cation-transporting ATPase, ATP-binding domain N"/>
    <property type="match status" value="1"/>
</dbReference>
<evidence type="ECO:0000256" key="14">
    <source>
        <dbReference type="ARBA" id="ARBA00023053"/>
    </source>
</evidence>
<dbReference type="InterPro" id="IPR023299">
    <property type="entry name" value="ATPase_P-typ_cyto_dom_N"/>
</dbReference>
<keyword evidence="17" id="KW-0739">Sodium transport</keyword>
<dbReference type="SFLD" id="SFLDS00003">
    <property type="entry name" value="Haloacid_Dehalogenase"/>
    <property type="match status" value="1"/>
</dbReference>
<comment type="subunit">
    <text evidence="19">The sodium/potassium-transporting ATPase is composed of a catalytic alpha subunit, an auxiliary non-catalytic beta subunit and an additional regulatory subunit.</text>
</comment>
<dbReference type="Gene3D" id="3.40.1110.10">
    <property type="entry name" value="Calcium-transporting ATPase, cytoplasmic domain N"/>
    <property type="match status" value="1"/>
</dbReference>
<dbReference type="NCBIfam" id="TIGR01494">
    <property type="entry name" value="ATPase_P-type"/>
    <property type="match status" value="2"/>
</dbReference>
<feature type="transmembrane region" description="Helical" evidence="20">
    <location>
        <begin position="93"/>
        <end position="113"/>
    </location>
</feature>
<dbReference type="PANTHER" id="PTHR43294">
    <property type="entry name" value="SODIUM/POTASSIUM-TRANSPORTING ATPASE SUBUNIT ALPHA"/>
    <property type="match status" value="1"/>
</dbReference>
<evidence type="ECO:0000256" key="6">
    <source>
        <dbReference type="ARBA" id="ARBA00022553"/>
    </source>
</evidence>
<evidence type="ECO:0000313" key="23">
    <source>
        <dbReference type="Proteomes" id="UP001458880"/>
    </source>
</evidence>
<keyword evidence="5 20" id="KW-0633">Potassium transport</keyword>
<dbReference type="Proteomes" id="UP001458880">
    <property type="component" value="Unassembled WGS sequence"/>
</dbReference>
<evidence type="ECO:0000256" key="15">
    <source>
        <dbReference type="ARBA" id="ARBA00023065"/>
    </source>
</evidence>
<evidence type="ECO:0000256" key="17">
    <source>
        <dbReference type="ARBA" id="ARBA00023201"/>
    </source>
</evidence>
<dbReference type="Gene3D" id="2.70.150.10">
    <property type="entry name" value="Calcium-transporting ATPase, cytoplasmic transduction domain A"/>
    <property type="match status" value="1"/>
</dbReference>
<evidence type="ECO:0000256" key="8">
    <source>
        <dbReference type="ARBA" id="ARBA00022692"/>
    </source>
</evidence>
<sequence length="1005" mass="112718">MRSSRNRRPSHELHLNRRELSRFRLERFKRDVVTDIHKVALEHLCYRLDTNTTTGLTKQKAQDLLKKYGYNELTPSTKTPEYVKFMSTLTGGFSLLLWIGAALCALSCFIEYFTRETIDTDNLTLGLVLVIIIILTGIFVYYQEHKSSKIMESFANMIPMMANVIRDGEHSMIQAKELVVGDLVTLKFGDRIPADVRIITNNGLRVDNSALTGESEPVLRSTEYTCDNFHESRNVALFSTNAVEGTATGIVVGTGDDTVMGHIAGLTARLQPNKTPISVELKKFMHLVTVWACCIGITFGILCAVMGYSWIESALFLIGIIVSNVPEGLLATVTVSLSVTAKKLASKNCLIKNLPCVETLGSTSVICSDKTGTLTQNKMTVCHLWYNGSVITADVSTMQEDAKRYKSNDDFKLLMRAATLCNRAEFDAGQSSAPIMQRVVLGDASEAAILKFVELTQCHGSVTIYKREHPKLIELPFNSTTKYQVSVHKMKESCLVVMKGAPEKILERCETIYMNKETKPLHSTLRNMCDRACWELASKGERVLGFADYQLNATYPKTFPFVVDPEPNFPTRGMRFLGFISLIDPPRPQVHEAVLKCRSAGIKILMVTGDHPITAKAIAQDVGIITKRVVELKYIEELATADDLALVITGSTLRDLTNSELQSIIFNYKEIAFARTSPAQKLQIVEACQKIGHIVAVTGDGVNDSPALKKADIGIAMGISGTEVSKQSADMVLLDDNFASIIVGVEEGRKIFDNLKKAIAYVLASNIPEVTPFLAFITFGIPLPLGVLAVLCIDVLTDMLPSISLAYEEPESDIMKRPPRNPYKDHLVTGKLYFFAYGHIGFIEAAAGFFVYFMIMAEYGFFPERLLGLRKEWDSMLINDLQDSYGMEWTYEERKVLQYTCYTAFLIAVVITQWADAIICKTRRNSLITQGMKNWHLNLSIFIETAIACVLAYCPQNSYLKFYPVKLRWWLYAMPFGVAILLFDECRKWHIRRYPNGYWARETFY</sequence>
<keyword evidence="6" id="KW-0597">Phosphoprotein</keyword>
<evidence type="ECO:0000256" key="3">
    <source>
        <dbReference type="ARBA" id="ARBA00022448"/>
    </source>
</evidence>
<feature type="domain" description="Cation-transporting P-type ATPase N-terminal" evidence="21">
    <location>
        <begin position="35"/>
        <end position="109"/>
    </location>
</feature>
<organism evidence="22 23">
    <name type="scientific">Popillia japonica</name>
    <name type="common">Japanese beetle</name>
    <dbReference type="NCBI Taxonomy" id="7064"/>
    <lineage>
        <taxon>Eukaryota</taxon>
        <taxon>Metazoa</taxon>
        <taxon>Ecdysozoa</taxon>
        <taxon>Arthropoda</taxon>
        <taxon>Hexapoda</taxon>
        <taxon>Insecta</taxon>
        <taxon>Pterygota</taxon>
        <taxon>Neoptera</taxon>
        <taxon>Endopterygota</taxon>
        <taxon>Coleoptera</taxon>
        <taxon>Polyphaga</taxon>
        <taxon>Scarabaeiformia</taxon>
        <taxon>Scarabaeidae</taxon>
        <taxon>Rutelinae</taxon>
        <taxon>Popillia</taxon>
    </lineage>
</organism>
<keyword evidence="14" id="KW-0915">Sodium</keyword>
<evidence type="ECO:0000256" key="10">
    <source>
        <dbReference type="ARBA" id="ARBA00022840"/>
    </source>
</evidence>
<keyword evidence="15 20" id="KW-0406">Ion transport</keyword>
<feature type="transmembrane region" description="Helical" evidence="20">
    <location>
        <begin position="832"/>
        <end position="855"/>
    </location>
</feature>
<comment type="caution">
    <text evidence="22">The sequence shown here is derived from an EMBL/GenBank/DDBJ whole genome shotgun (WGS) entry which is preliminary data.</text>
</comment>
<dbReference type="EMBL" id="JASPKY010000146">
    <property type="protein sequence ID" value="KAK9730501.1"/>
    <property type="molecule type" value="Genomic_DNA"/>
</dbReference>
<feature type="transmembrane region" description="Helical" evidence="20">
    <location>
        <begin position="967"/>
        <end position="983"/>
    </location>
</feature>
<evidence type="ECO:0000313" key="22">
    <source>
        <dbReference type="EMBL" id="KAK9730501.1"/>
    </source>
</evidence>
<keyword evidence="23" id="KW-1185">Reference proteome</keyword>
<dbReference type="PRINTS" id="PR00119">
    <property type="entry name" value="CATATPASE"/>
</dbReference>
<dbReference type="InterPro" id="IPR005775">
    <property type="entry name" value="P-type_ATPase_IIC"/>
</dbReference>
<reference evidence="22 23" key="1">
    <citation type="journal article" date="2024" name="BMC Genomics">
        <title>De novo assembly and annotation of Popillia japonica's genome with initial clues to its potential as an invasive pest.</title>
        <authorList>
            <person name="Cucini C."/>
            <person name="Boschi S."/>
            <person name="Funari R."/>
            <person name="Cardaioli E."/>
            <person name="Iannotti N."/>
            <person name="Marturano G."/>
            <person name="Paoli F."/>
            <person name="Bruttini M."/>
            <person name="Carapelli A."/>
            <person name="Frati F."/>
            <person name="Nardi F."/>
        </authorList>
    </citation>
    <scope>NUCLEOTIDE SEQUENCE [LARGE SCALE GENOMIC DNA]</scope>
    <source>
        <strain evidence="22">DMR45628</strain>
    </source>
</reference>
<keyword evidence="16 20" id="KW-0472">Membrane</keyword>
<dbReference type="Pfam" id="PF00122">
    <property type="entry name" value="E1-E2_ATPase"/>
    <property type="match status" value="1"/>
</dbReference>
<dbReference type="GO" id="GO:0005391">
    <property type="term" value="F:P-type sodium:potassium-exchanging transporter activity"/>
    <property type="evidence" value="ECO:0007669"/>
    <property type="project" value="TreeGrafter"/>
</dbReference>
<evidence type="ECO:0000256" key="7">
    <source>
        <dbReference type="ARBA" id="ARBA00022607"/>
    </source>
</evidence>
<dbReference type="Gene3D" id="1.20.1110.10">
    <property type="entry name" value="Calcium-transporting ATPase, transmembrane domain"/>
    <property type="match status" value="1"/>
</dbReference>
<dbReference type="GO" id="GO:0046872">
    <property type="term" value="F:metal ion binding"/>
    <property type="evidence" value="ECO:0007669"/>
    <property type="project" value="UniProtKB-KW"/>
</dbReference>
<protein>
    <recommendedName>
        <fullName evidence="20">Sodium/potassium-transporting ATPase subunit alpha</fullName>
    </recommendedName>
</protein>
<dbReference type="SUPFAM" id="SSF81665">
    <property type="entry name" value="Calcium ATPase, transmembrane domain M"/>
    <property type="match status" value="1"/>
</dbReference>
<evidence type="ECO:0000256" key="12">
    <source>
        <dbReference type="ARBA" id="ARBA00022967"/>
    </source>
</evidence>
<dbReference type="SUPFAM" id="SSF81653">
    <property type="entry name" value="Calcium ATPase, transduction domain A"/>
    <property type="match status" value="1"/>
</dbReference>
<keyword evidence="13 20" id="KW-1133">Transmembrane helix</keyword>
<dbReference type="InterPro" id="IPR023214">
    <property type="entry name" value="HAD_sf"/>
</dbReference>
<keyword evidence="12" id="KW-1278">Translocase</keyword>
<dbReference type="InterPro" id="IPR023298">
    <property type="entry name" value="ATPase_P-typ_TM_dom_sf"/>
</dbReference>
<keyword evidence="9 20" id="KW-0547">Nucleotide-binding</keyword>
<dbReference type="SFLD" id="SFLDF00027">
    <property type="entry name" value="p-type_atpase"/>
    <property type="match status" value="1"/>
</dbReference>